<dbReference type="SUPFAM" id="SSF81301">
    <property type="entry name" value="Nucleotidyltransferase"/>
    <property type="match status" value="1"/>
</dbReference>
<dbReference type="InterPro" id="IPR004394">
    <property type="entry name" value="Iojap/RsfS/C7orf30"/>
</dbReference>
<evidence type="ECO:0000256" key="1">
    <source>
        <dbReference type="ARBA" id="ARBA00010574"/>
    </source>
</evidence>
<sequence>MQAEELKSLAVEALEDLKGIEIEVLDVRGKTSIADFMVVATGTSSRHVKSLADNVALKAKQGGVPPLGVEGEQGSDWVLIDLVDVLVHVMLREARDFYNIEKLWSVDAEKILAQREAADEEE</sequence>
<dbReference type="Gene3D" id="3.30.460.10">
    <property type="entry name" value="Beta Polymerase, domain 2"/>
    <property type="match status" value="1"/>
</dbReference>
<dbReference type="PANTHER" id="PTHR21043">
    <property type="entry name" value="IOJAP SUPERFAMILY ORTHOLOG"/>
    <property type="match status" value="1"/>
</dbReference>
<dbReference type="GO" id="GO:0017148">
    <property type="term" value="P:negative regulation of translation"/>
    <property type="evidence" value="ECO:0007669"/>
    <property type="project" value="UniProtKB-UniRule"/>
</dbReference>
<dbReference type="Proteomes" id="UP000191110">
    <property type="component" value="Unassembled WGS sequence"/>
</dbReference>
<dbReference type="GO" id="GO:0005737">
    <property type="term" value="C:cytoplasm"/>
    <property type="evidence" value="ECO:0007669"/>
    <property type="project" value="UniProtKB-SubCell"/>
</dbReference>
<evidence type="ECO:0000313" key="4">
    <source>
        <dbReference type="Proteomes" id="UP000191110"/>
    </source>
</evidence>
<comment type="caution">
    <text evidence="3">The sequence shown here is derived from an EMBL/GenBank/DDBJ whole genome shotgun (WGS) entry which is preliminary data.</text>
</comment>
<comment type="function">
    <text evidence="2">Functions as a ribosomal silencing factor. Interacts with ribosomal protein uL14 (rplN), blocking formation of intersubunit bridge B8. Prevents association of the 30S and 50S ribosomal subunits and the formation of functional ribosomes, thus repressing translation.</text>
</comment>
<comment type="similarity">
    <text evidence="1 2">Belongs to the Iojap/RsfS family.</text>
</comment>
<proteinExistence type="inferred from homology"/>
<accession>A0A1T2L713</accession>
<keyword evidence="2" id="KW-0810">Translation regulation</keyword>
<dbReference type="HAMAP" id="MF_01477">
    <property type="entry name" value="Iojap_RsfS"/>
    <property type="match status" value="1"/>
</dbReference>
<dbReference type="NCBIfam" id="TIGR00090">
    <property type="entry name" value="rsfS_iojap_ybeB"/>
    <property type="match status" value="1"/>
</dbReference>
<comment type="subunit">
    <text evidence="2">Interacts with ribosomal protein uL14 (rplN).</text>
</comment>
<protein>
    <recommendedName>
        <fullName evidence="2">Ribosomal silencing factor RsfS</fullName>
    </recommendedName>
</protein>
<dbReference type="AlphaFoldDB" id="A0A1T2L713"/>
<evidence type="ECO:0000313" key="3">
    <source>
        <dbReference type="EMBL" id="OOZ40897.1"/>
    </source>
</evidence>
<dbReference type="InterPro" id="IPR043519">
    <property type="entry name" value="NT_sf"/>
</dbReference>
<dbReference type="EMBL" id="MPRL01000016">
    <property type="protein sequence ID" value="OOZ40897.1"/>
    <property type="molecule type" value="Genomic_DNA"/>
</dbReference>
<gene>
    <name evidence="2" type="primary">rsfS</name>
    <name evidence="3" type="ORF">BOW53_06060</name>
</gene>
<reference evidence="3 4" key="1">
    <citation type="submission" date="2016-11" db="EMBL/GenBank/DDBJ databases">
        <title>Mixed transmission modes and dynamic genome evolution in an obligate animal-bacterial symbiosis.</title>
        <authorList>
            <person name="Russell S.L."/>
            <person name="Corbett-Detig R.B."/>
            <person name="Cavanaugh C.M."/>
        </authorList>
    </citation>
    <scope>NUCLEOTIDE SEQUENCE [LARGE SCALE GENOMIC DNA]</scope>
    <source>
        <strain evidence="3">Sveles-Q1</strain>
    </source>
</reference>
<dbReference type="GO" id="GO:0042256">
    <property type="term" value="P:cytosolic ribosome assembly"/>
    <property type="evidence" value="ECO:0007669"/>
    <property type="project" value="UniProtKB-UniRule"/>
</dbReference>
<keyword evidence="2" id="KW-0678">Repressor</keyword>
<keyword evidence="4" id="KW-1185">Reference proteome</keyword>
<dbReference type="RefSeq" id="WP_078483194.1">
    <property type="nucleotide sequence ID" value="NZ_MPRL01000016.1"/>
</dbReference>
<dbReference type="GO" id="GO:0090071">
    <property type="term" value="P:negative regulation of ribosome biogenesis"/>
    <property type="evidence" value="ECO:0007669"/>
    <property type="project" value="UniProtKB-UniRule"/>
</dbReference>
<comment type="subcellular location">
    <subcellularLocation>
        <location evidence="2">Cytoplasm</location>
    </subcellularLocation>
</comment>
<organism evidence="3 4">
    <name type="scientific">Solemya pervernicosa gill symbiont</name>
    <dbReference type="NCBI Taxonomy" id="642797"/>
    <lineage>
        <taxon>Bacteria</taxon>
        <taxon>Pseudomonadati</taxon>
        <taxon>Pseudomonadota</taxon>
        <taxon>Gammaproteobacteria</taxon>
        <taxon>sulfur-oxidizing symbionts</taxon>
    </lineage>
</organism>
<keyword evidence="2" id="KW-0963">Cytoplasm</keyword>
<evidence type="ECO:0000256" key="2">
    <source>
        <dbReference type="HAMAP-Rule" id="MF_01477"/>
    </source>
</evidence>
<dbReference type="Pfam" id="PF02410">
    <property type="entry name" value="RsfS"/>
    <property type="match status" value="1"/>
</dbReference>
<dbReference type="GO" id="GO:0043023">
    <property type="term" value="F:ribosomal large subunit binding"/>
    <property type="evidence" value="ECO:0007669"/>
    <property type="project" value="TreeGrafter"/>
</dbReference>
<dbReference type="OrthoDB" id="9793681at2"/>
<name>A0A1T2L713_9GAMM</name>
<dbReference type="PANTHER" id="PTHR21043:SF0">
    <property type="entry name" value="MITOCHONDRIAL ASSEMBLY OF RIBOSOMAL LARGE SUBUNIT PROTEIN 1"/>
    <property type="match status" value="1"/>
</dbReference>